<dbReference type="PANTHER" id="PTHR34883:SF15">
    <property type="entry name" value="EXTRACELLULAR SERINE-RICH PROTEIN"/>
    <property type="match status" value="1"/>
</dbReference>
<feature type="chain" id="PRO_5001775303" description="Extracellular serine-rich protein" evidence="1">
    <location>
        <begin position="21"/>
        <end position="203"/>
    </location>
</feature>
<dbReference type="VEuPathDB" id="FungiDB:SAPIO_CDS4702"/>
<dbReference type="HOGENOM" id="CLU_053381_7_1_1"/>
<keyword evidence="3" id="KW-1185">Reference proteome</keyword>
<dbReference type="PANTHER" id="PTHR34883">
    <property type="entry name" value="SERINE-RICH PROTEIN, PUTATIVE-RELATED-RELATED"/>
    <property type="match status" value="1"/>
</dbReference>
<evidence type="ECO:0000256" key="1">
    <source>
        <dbReference type="SAM" id="SignalP"/>
    </source>
</evidence>
<dbReference type="SUPFAM" id="SSF49503">
    <property type="entry name" value="Cupredoxins"/>
    <property type="match status" value="1"/>
</dbReference>
<comment type="caution">
    <text evidence="2">The sequence shown here is derived from an EMBL/GenBank/DDBJ whole genome shotgun (WGS) entry which is preliminary data.</text>
</comment>
<dbReference type="Gene3D" id="2.60.40.420">
    <property type="entry name" value="Cupredoxins - blue copper proteins"/>
    <property type="match status" value="1"/>
</dbReference>
<accession>A0A084G7F5</accession>
<dbReference type="GeneID" id="27723774"/>
<dbReference type="CDD" id="cd00920">
    <property type="entry name" value="Cupredoxin"/>
    <property type="match status" value="1"/>
</dbReference>
<evidence type="ECO:0008006" key="4">
    <source>
        <dbReference type="Google" id="ProtNLM"/>
    </source>
</evidence>
<gene>
    <name evidence="2" type="ORF">SAPIO_CDS4702</name>
</gene>
<dbReference type="InterPro" id="IPR052953">
    <property type="entry name" value="Ser-rich/MCO-related"/>
</dbReference>
<proteinExistence type="predicted"/>
<reference evidence="2 3" key="1">
    <citation type="journal article" date="2014" name="Genome Announc.">
        <title>Draft genome sequence of the pathogenic fungus Scedosporium apiospermum.</title>
        <authorList>
            <person name="Vandeputte P."/>
            <person name="Ghamrawi S."/>
            <person name="Rechenmann M."/>
            <person name="Iltis A."/>
            <person name="Giraud S."/>
            <person name="Fleury M."/>
            <person name="Thornton C."/>
            <person name="Delhaes L."/>
            <person name="Meyer W."/>
            <person name="Papon N."/>
            <person name="Bouchara J.P."/>
        </authorList>
    </citation>
    <scope>NUCLEOTIDE SEQUENCE [LARGE SCALE GENOMIC DNA]</scope>
    <source>
        <strain evidence="2 3">IHEM 14462</strain>
    </source>
</reference>
<evidence type="ECO:0000313" key="2">
    <source>
        <dbReference type="EMBL" id="KEZ43267.1"/>
    </source>
</evidence>
<dbReference type="OrthoDB" id="2331100at2759"/>
<organism evidence="2 3">
    <name type="scientific">Pseudallescheria apiosperma</name>
    <name type="common">Scedosporium apiospermum</name>
    <dbReference type="NCBI Taxonomy" id="563466"/>
    <lineage>
        <taxon>Eukaryota</taxon>
        <taxon>Fungi</taxon>
        <taxon>Dikarya</taxon>
        <taxon>Ascomycota</taxon>
        <taxon>Pezizomycotina</taxon>
        <taxon>Sordariomycetes</taxon>
        <taxon>Hypocreomycetidae</taxon>
        <taxon>Microascales</taxon>
        <taxon>Microascaceae</taxon>
        <taxon>Scedosporium</taxon>
    </lineage>
</organism>
<dbReference type="Proteomes" id="UP000028545">
    <property type="component" value="Unassembled WGS sequence"/>
</dbReference>
<name>A0A084G7F5_PSEDA</name>
<dbReference type="InterPro" id="IPR008972">
    <property type="entry name" value="Cupredoxin"/>
</dbReference>
<sequence length="203" mass="21193">MVSLKSLLAASLALASHSLAQRTIQILAIQDLTLPDTFVYKPNSVTANVGDVVEFHFAPTGFLPSNHTVAQGTFEKPCQPMPNGFYSGNVTAAPDTPLGEAEFVFQVQIQTTDPLVFYCTTGQHCTRGMYGVINPSSNRNLASYKKIITSHGPAGVPPRINGGNLVRNPGAVNQAALVAGASTSSAISMLGVAGAMAFAVLMA</sequence>
<dbReference type="RefSeq" id="XP_016643066.1">
    <property type="nucleotide sequence ID" value="XM_016787187.1"/>
</dbReference>
<protein>
    <recommendedName>
        <fullName evidence="4">Extracellular serine-rich protein</fullName>
    </recommendedName>
</protein>
<dbReference type="AlphaFoldDB" id="A0A084G7F5"/>
<feature type="signal peptide" evidence="1">
    <location>
        <begin position="1"/>
        <end position="20"/>
    </location>
</feature>
<dbReference type="OMA" id="HCTRGMY"/>
<evidence type="ECO:0000313" key="3">
    <source>
        <dbReference type="Proteomes" id="UP000028545"/>
    </source>
</evidence>
<dbReference type="EMBL" id="JOWA01000094">
    <property type="protein sequence ID" value="KEZ43267.1"/>
    <property type="molecule type" value="Genomic_DNA"/>
</dbReference>
<keyword evidence="1" id="KW-0732">Signal</keyword>
<dbReference type="KEGG" id="sapo:SAPIO_CDS4702"/>